<reference evidence="6" key="3">
    <citation type="submission" date="2023-05" db="EMBL/GenBank/DDBJ databases">
        <authorList>
            <person name="Smith C.H."/>
        </authorList>
    </citation>
    <scope>NUCLEOTIDE SEQUENCE</scope>
    <source>
        <strain evidence="6">CHS0354</strain>
        <tissue evidence="6">Mantle</tissue>
    </source>
</reference>
<dbReference type="SMART" id="SM00110">
    <property type="entry name" value="C1Q"/>
    <property type="match status" value="1"/>
</dbReference>
<dbReference type="SUPFAM" id="SSF49842">
    <property type="entry name" value="TNF-like"/>
    <property type="match status" value="1"/>
</dbReference>
<dbReference type="PANTHER" id="PTHR22923:SF116">
    <property type="entry name" value="C1Q DOMAIN-CONTAINING PROTEIN"/>
    <property type="match status" value="1"/>
</dbReference>
<reference evidence="6" key="2">
    <citation type="journal article" date="2021" name="Genome Biol. Evol.">
        <title>Developing a high-quality reference genome for a parasitic bivalve with doubly uniparental inheritance (Bivalvia: Unionida).</title>
        <authorList>
            <person name="Smith C.H."/>
        </authorList>
    </citation>
    <scope>NUCLEOTIDE SEQUENCE</scope>
    <source>
        <strain evidence="6">CHS0354</strain>
        <tissue evidence="6">Mantle</tissue>
    </source>
</reference>
<feature type="chain" id="PRO_5042123858" description="C1q domain-containing protein" evidence="4">
    <location>
        <begin position="20"/>
        <end position="198"/>
    </location>
</feature>
<dbReference type="Pfam" id="PF00386">
    <property type="entry name" value="C1q"/>
    <property type="match status" value="1"/>
</dbReference>
<accession>A0AAE0W5V8</accession>
<gene>
    <name evidence="6" type="ORF">CHS0354_027798</name>
</gene>
<dbReference type="InterPro" id="IPR050822">
    <property type="entry name" value="Cerebellin_Synaptic_Org"/>
</dbReference>
<comment type="caution">
    <text evidence="6">The sequence shown here is derived from an EMBL/GenBank/DDBJ whole genome shotgun (WGS) entry which is preliminary data.</text>
</comment>
<evidence type="ECO:0000313" key="6">
    <source>
        <dbReference type="EMBL" id="KAK3601562.1"/>
    </source>
</evidence>
<protein>
    <recommendedName>
        <fullName evidence="5">C1q domain-containing protein</fullName>
    </recommendedName>
</protein>
<dbReference type="PANTHER" id="PTHR22923">
    <property type="entry name" value="CEREBELLIN-RELATED"/>
    <property type="match status" value="1"/>
</dbReference>
<proteinExistence type="predicted"/>
<feature type="signal peptide" evidence="4">
    <location>
        <begin position="1"/>
        <end position="19"/>
    </location>
</feature>
<evidence type="ECO:0000256" key="4">
    <source>
        <dbReference type="SAM" id="SignalP"/>
    </source>
</evidence>
<dbReference type="EMBL" id="JAEAOA010001685">
    <property type="protein sequence ID" value="KAK3601562.1"/>
    <property type="molecule type" value="Genomic_DNA"/>
</dbReference>
<dbReference type="PROSITE" id="PS50871">
    <property type="entry name" value="C1Q"/>
    <property type="match status" value="1"/>
</dbReference>
<name>A0AAE0W5V8_9BIVA</name>
<keyword evidence="3 4" id="KW-0732">Signal</keyword>
<dbReference type="AlphaFoldDB" id="A0AAE0W5V8"/>
<evidence type="ECO:0000313" key="7">
    <source>
        <dbReference type="Proteomes" id="UP001195483"/>
    </source>
</evidence>
<dbReference type="InterPro" id="IPR001073">
    <property type="entry name" value="C1q_dom"/>
</dbReference>
<dbReference type="Gene3D" id="2.60.120.40">
    <property type="match status" value="1"/>
</dbReference>
<evidence type="ECO:0000256" key="1">
    <source>
        <dbReference type="ARBA" id="ARBA00004613"/>
    </source>
</evidence>
<keyword evidence="7" id="KW-1185">Reference proteome</keyword>
<dbReference type="GO" id="GO:0005576">
    <property type="term" value="C:extracellular region"/>
    <property type="evidence" value="ECO:0007669"/>
    <property type="project" value="UniProtKB-SubCell"/>
</dbReference>
<comment type="subcellular location">
    <subcellularLocation>
        <location evidence="1">Secreted</location>
    </subcellularLocation>
</comment>
<feature type="domain" description="C1q" evidence="5">
    <location>
        <begin position="70"/>
        <end position="198"/>
    </location>
</feature>
<reference evidence="6" key="1">
    <citation type="journal article" date="2021" name="Genome Biol. Evol.">
        <title>A High-Quality Reference Genome for a Parasitic Bivalve with Doubly Uniparental Inheritance (Bivalvia: Unionida).</title>
        <authorList>
            <person name="Smith C.H."/>
        </authorList>
    </citation>
    <scope>NUCLEOTIDE SEQUENCE</scope>
    <source>
        <strain evidence="6">CHS0354</strain>
    </source>
</reference>
<keyword evidence="2" id="KW-0964">Secreted</keyword>
<evidence type="ECO:0000256" key="2">
    <source>
        <dbReference type="ARBA" id="ARBA00022525"/>
    </source>
</evidence>
<dbReference type="InterPro" id="IPR008983">
    <property type="entry name" value="Tumour_necrosis_fac-like_dom"/>
</dbReference>
<organism evidence="6 7">
    <name type="scientific">Potamilus streckersoni</name>
    <dbReference type="NCBI Taxonomy" id="2493646"/>
    <lineage>
        <taxon>Eukaryota</taxon>
        <taxon>Metazoa</taxon>
        <taxon>Spiralia</taxon>
        <taxon>Lophotrochozoa</taxon>
        <taxon>Mollusca</taxon>
        <taxon>Bivalvia</taxon>
        <taxon>Autobranchia</taxon>
        <taxon>Heteroconchia</taxon>
        <taxon>Palaeoheterodonta</taxon>
        <taxon>Unionida</taxon>
        <taxon>Unionoidea</taxon>
        <taxon>Unionidae</taxon>
        <taxon>Ambleminae</taxon>
        <taxon>Lampsilini</taxon>
        <taxon>Potamilus</taxon>
    </lineage>
</organism>
<sequence>MLPIRRLLVLTTSASVTTAILDRVGEADMDAVRIRLEDEKAKRFLMQNNLEVLMLQIEQIKSELSRNANFATTRIAFTASYSKKMAYGPDQTVIFDNVTVNEGNCYNSFAGRFRAPFQVLYILSATAKKDNGSDVQLVIMKDNVEIGKVFTGMISYSSGTITVVTIMDTGQEVYIKEIPSWKECVLGTFTGILYARYN</sequence>
<evidence type="ECO:0000259" key="5">
    <source>
        <dbReference type="PROSITE" id="PS50871"/>
    </source>
</evidence>
<evidence type="ECO:0000256" key="3">
    <source>
        <dbReference type="ARBA" id="ARBA00022729"/>
    </source>
</evidence>
<dbReference type="Proteomes" id="UP001195483">
    <property type="component" value="Unassembled WGS sequence"/>
</dbReference>